<dbReference type="EMBL" id="DYUC01000111">
    <property type="protein sequence ID" value="HJG87592.1"/>
    <property type="molecule type" value="Genomic_DNA"/>
</dbReference>
<gene>
    <name evidence="2" type="ORF">K8V01_11345</name>
</gene>
<name>A0A921STS5_9FIRM</name>
<comment type="caution">
    <text evidence="2">The sequence shown here is derived from an EMBL/GenBank/DDBJ whole genome shotgun (WGS) entry which is preliminary data.</text>
</comment>
<reference evidence="2" key="1">
    <citation type="journal article" date="2021" name="PeerJ">
        <title>Extensive microbial diversity within the chicken gut microbiome revealed by metagenomics and culture.</title>
        <authorList>
            <person name="Gilroy R."/>
            <person name="Ravi A."/>
            <person name="Getino M."/>
            <person name="Pursley I."/>
            <person name="Horton D.L."/>
            <person name="Alikhan N.F."/>
            <person name="Baker D."/>
            <person name="Gharbi K."/>
            <person name="Hall N."/>
            <person name="Watson M."/>
            <person name="Adriaenssens E.M."/>
            <person name="Foster-Nyarko E."/>
            <person name="Jarju S."/>
            <person name="Secka A."/>
            <person name="Antonio M."/>
            <person name="Oren A."/>
            <person name="Chaudhuri R.R."/>
            <person name="La Ragione R."/>
            <person name="Hildebrand F."/>
            <person name="Pallen M.J."/>
        </authorList>
    </citation>
    <scope>NUCLEOTIDE SEQUENCE</scope>
    <source>
        <strain evidence="2">CHK179-5677</strain>
    </source>
</reference>
<dbReference type="RefSeq" id="WP_304248380.1">
    <property type="nucleotide sequence ID" value="NZ_DYUC01000111.1"/>
</dbReference>
<evidence type="ECO:0000259" key="1">
    <source>
        <dbReference type="Pfam" id="PF12957"/>
    </source>
</evidence>
<accession>A0A921STS5</accession>
<dbReference type="Pfam" id="PF12957">
    <property type="entry name" value="DUF3846"/>
    <property type="match status" value="1"/>
</dbReference>
<evidence type="ECO:0000313" key="3">
    <source>
        <dbReference type="Proteomes" id="UP000760668"/>
    </source>
</evidence>
<dbReference type="InterPro" id="IPR024559">
    <property type="entry name" value="DUF3846"/>
</dbReference>
<dbReference type="Proteomes" id="UP000760668">
    <property type="component" value="Unassembled WGS sequence"/>
</dbReference>
<evidence type="ECO:0000313" key="2">
    <source>
        <dbReference type="EMBL" id="HJG87592.1"/>
    </source>
</evidence>
<reference evidence="2" key="2">
    <citation type="submission" date="2021-09" db="EMBL/GenBank/DDBJ databases">
        <authorList>
            <person name="Gilroy R."/>
        </authorList>
    </citation>
    <scope>NUCLEOTIDE SEQUENCE</scope>
    <source>
        <strain evidence="2">CHK179-5677</strain>
    </source>
</reference>
<feature type="domain" description="DUF3846" evidence="1">
    <location>
        <begin position="1"/>
        <end position="104"/>
    </location>
</feature>
<protein>
    <submittedName>
        <fullName evidence="2">DUF3846 domain-containing protein</fullName>
    </submittedName>
</protein>
<organism evidence="2 3">
    <name type="scientific">Pseudoflavonifractor capillosus</name>
    <dbReference type="NCBI Taxonomy" id="106588"/>
    <lineage>
        <taxon>Bacteria</taxon>
        <taxon>Bacillati</taxon>
        <taxon>Bacillota</taxon>
        <taxon>Clostridia</taxon>
        <taxon>Eubacteriales</taxon>
        <taxon>Oscillospiraceae</taxon>
        <taxon>Pseudoflavonifractor</taxon>
    </lineage>
</organism>
<proteinExistence type="predicted"/>
<sequence>MNILIVEPGKKPRAAEIRDDLESMQAVVGGLIQAVYPFDEPVALVCNDKGKLLGLPLNRCLRLEDSGAIYDVIAGPFFLCAAPPDSEHFESLTEEQLTRYTERFRNPEFFVPKGAED</sequence>
<dbReference type="AlphaFoldDB" id="A0A921STS5"/>